<feature type="compositionally biased region" description="Basic and acidic residues" evidence="1">
    <location>
        <begin position="84"/>
        <end position="104"/>
    </location>
</feature>
<evidence type="ECO:0000256" key="1">
    <source>
        <dbReference type="SAM" id="MobiDB-lite"/>
    </source>
</evidence>
<feature type="region of interest" description="Disordered" evidence="1">
    <location>
        <begin position="84"/>
        <end position="117"/>
    </location>
</feature>
<protein>
    <submittedName>
        <fullName evidence="2">Uncharacterized protein</fullName>
    </submittedName>
</protein>
<keyword evidence="3" id="KW-1185">Reference proteome</keyword>
<accession>A0A4Z2G337</accession>
<feature type="region of interest" description="Disordered" evidence="1">
    <location>
        <begin position="25"/>
        <end position="51"/>
    </location>
</feature>
<comment type="caution">
    <text evidence="2">The sequence shown here is derived from an EMBL/GenBank/DDBJ whole genome shotgun (WGS) entry which is preliminary data.</text>
</comment>
<feature type="compositionally biased region" description="Low complexity" evidence="1">
    <location>
        <begin position="37"/>
        <end position="51"/>
    </location>
</feature>
<name>A0A4Z2G337_9TELE</name>
<reference evidence="2 3" key="1">
    <citation type="submission" date="2019-03" db="EMBL/GenBank/DDBJ databases">
        <title>First draft genome of Liparis tanakae, snailfish: a comprehensive survey of snailfish specific genes.</title>
        <authorList>
            <person name="Kim W."/>
            <person name="Song I."/>
            <person name="Jeong J.-H."/>
            <person name="Kim D."/>
            <person name="Kim S."/>
            <person name="Ryu S."/>
            <person name="Song J.Y."/>
            <person name="Lee S.K."/>
        </authorList>
    </citation>
    <scope>NUCLEOTIDE SEQUENCE [LARGE SCALE GENOMIC DNA]</scope>
    <source>
        <tissue evidence="2">Muscle</tissue>
    </source>
</reference>
<evidence type="ECO:0000313" key="2">
    <source>
        <dbReference type="EMBL" id="TNN47284.1"/>
    </source>
</evidence>
<evidence type="ECO:0000313" key="3">
    <source>
        <dbReference type="Proteomes" id="UP000314294"/>
    </source>
</evidence>
<gene>
    <name evidence="2" type="ORF">EYF80_042512</name>
</gene>
<sequence>MTQCVRGARADCGLTRLPDKQVYQEVSQHQLQHHFQSESSPSSSSSELGPSSSEELSLLVLASEIMPSELSISKRFGFGVAIKSDQDRDDGRHRGAQKVNKERVAAVTGRGASYREI</sequence>
<dbReference type="EMBL" id="SRLO01000749">
    <property type="protein sequence ID" value="TNN47284.1"/>
    <property type="molecule type" value="Genomic_DNA"/>
</dbReference>
<organism evidence="2 3">
    <name type="scientific">Liparis tanakae</name>
    <name type="common">Tanaka's snailfish</name>
    <dbReference type="NCBI Taxonomy" id="230148"/>
    <lineage>
        <taxon>Eukaryota</taxon>
        <taxon>Metazoa</taxon>
        <taxon>Chordata</taxon>
        <taxon>Craniata</taxon>
        <taxon>Vertebrata</taxon>
        <taxon>Euteleostomi</taxon>
        <taxon>Actinopterygii</taxon>
        <taxon>Neopterygii</taxon>
        <taxon>Teleostei</taxon>
        <taxon>Neoteleostei</taxon>
        <taxon>Acanthomorphata</taxon>
        <taxon>Eupercaria</taxon>
        <taxon>Perciformes</taxon>
        <taxon>Cottioidei</taxon>
        <taxon>Cottales</taxon>
        <taxon>Liparidae</taxon>
        <taxon>Liparis</taxon>
    </lineage>
</organism>
<dbReference type="AlphaFoldDB" id="A0A4Z2G337"/>
<feature type="compositionally biased region" description="Polar residues" evidence="1">
    <location>
        <begin position="25"/>
        <end position="34"/>
    </location>
</feature>
<dbReference type="Proteomes" id="UP000314294">
    <property type="component" value="Unassembled WGS sequence"/>
</dbReference>
<proteinExistence type="predicted"/>